<proteinExistence type="predicted"/>
<accession>A0A327ZLX0</accession>
<evidence type="ECO:0000256" key="1">
    <source>
        <dbReference type="SAM" id="MobiDB-lite"/>
    </source>
</evidence>
<evidence type="ECO:0000313" key="2">
    <source>
        <dbReference type="EMBL" id="RAK43116.1"/>
    </source>
</evidence>
<comment type="caution">
    <text evidence="2">The sequence shown here is derived from an EMBL/GenBank/DDBJ whole genome shotgun (WGS) entry which is preliminary data.</text>
</comment>
<gene>
    <name evidence="2" type="ORF">B0I29_101246</name>
</gene>
<reference evidence="2 3" key="1">
    <citation type="submission" date="2018-06" db="EMBL/GenBank/DDBJ databases">
        <title>Genomic Encyclopedia of Type Strains, Phase III (KMG-III): the genomes of soil and plant-associated and newly described type strains.</title>
        <authorList>
            <person name="Whitman W."/>
        </authorList>
    </citation>
    <scope>NUCLEOTIDE SEQUENCE [LARGE SCALE GENOMIC DNA]</scope>
    <source>
        <strain evidence="2 3">CGMCC 4.7090</strain>
    </source>
</reference>
<keyword evidence="3" id="KW-1185">Reference proteome</keyword>
<dbReference type="AlphaFoldDB" id="A0A327ZLX0"/>
<organism evidence="2 3">
    <name type="scientific">Actinoplanes lutulentus</name>
    <dbReference type="NCBI Taxonomy" id="1287878"/>
    <lineage>
        <taxon>Bacteria</taxon>
        <taxon>Bacillati</taxon>
        <taxon>Actinomycetota</taxon>
        <taxon>Actinomycetes</taxon>
        <taxon>Micromonosporales</taxon>
        <taxon>Micromonosporaceae</taxon>
        <taxon>Actinoplanes</taxon>
    </lineage>
</organism>
<name>A0A327ZLX0_9ACTN</name>
<dbReference type="EMBL" id="QLMJ01000001">
    <property type="protein sequence ID" value="RAK43116.1"/>
    <property type="molecule type" value="Genomic_DNA"/>
</dbReference>
<feature type="region of interest" description="Disordered" evidence="1">
    <location>
        <begin position="216"/>
        <end position="239"/>
    </location>
</feature>
<protein>
    <submittedName>
        <fullName evidence="2">Uncharacterized protein</fullName>
    </submittedName>
</protein>
<evidence type="ECO:0000313" key="3">
    <source>
        <dbReference type="Proteomes" id="UP000249341"/>
    </source>
</evidence>
<feature type="compositionally biased region" description="Basic and acidic residues" evidence="1">
    <location>
        <begin position="32"/>
        <end position="46"/>
    </location>
</feature>
<feature type="region of interest" description="Disordered" evidence="1">
    <location>
        <begin position="24"/>
        <end position="65"/>
    </location>
</feature>
<sequence>MTYGSRCPAYSAASRPAAILNSPAQRSFGFRHGAEPNARRGPDRGGGHITSPRSRRGASRTRAWPDAGAGRVAAWIRSHITSPCARVYALTAMKSHKPHPCDFIHASPSIRALPATSTRAHRVPPTCFHDADIDQLALRGEMAKVELSTFAISVAGAPGQGAFGRNSGSCQTVRGPRFPPAVAGLSIGGTRPDERSRWVSVRPGWRLRRPNLGGLGGAGCRTPTGLQDPALSAFGGGSA</sequence>
<dbReference type="Proteomes" id="UP000249341">
    <property type="component" value="Unassembled WGS sequence"/>
</dbReference>